<keyword evidence="9" id="KW-0472">Membrane</keyword>
<dbReference type="Pfam" id="PF11051">
    <property type="entry name" value="Mannosyl_trans3"/>
    <property type="match status" value="1"/>
</dbReference>
<evidence type="ECO:0000256" key="2">
    <source>
        <dbReference type="ARBA" id="ARBA00004922"/>
    </source>
</evidence>
<comment type="pathway">
    <text evidence="2">Protein modification; protein glycosylation.</text>
</comment>
<comment type="similarity">
    <text evidence="3">Belongs to the MNN1/MNT family.</text>
</comment>
<evidence type="ECO:0000313" key="11">
    <source>
        <dbReference type="Proteomes" id="UP000002037"/>
    </source>
</evidence>
<keyword evidence="7" id="KW-1133">Transmembrane helix</keyword>
<dbReference type="HOGENOM" id="CLU_013298_1_2_1"/>
<evidence type="ECO:0000256" key="8">
    <source>
        <dbReference type="ARBA" id="ARBA00023034"/>
    </source>
</evidence>
<evidence type="ECO:0000256" key="4">
    <source>
        <dbReference type="ARBA" id="ARBA00022679"/>
    </source>
</evidence>
<keyword evidence="5" id="KW-0812">Transmembrane</keyword>
<sequence length="565" mass="65420">MSIRREMKWFMKPSRMAVLVVVTSIILLSTLALQHHQTSAIITQANDYISGQISGITDKFSSQEEEEPIDEFEEDENDKEKLNLHLVNDFWTKIFKIFDENRFSEDIKPLIKYVPKAEQAQTDVNSRIKLLSKAHVYNKENVTELHKTVFDALPDKLPETVYKPGTSGIVTIGGDFYSWLAYINIMHIRKLGSQVPVEVIMPSIEDYKREREFCEVLLPKLDAKCLIVPEIMGIKAYKKWEFKSYQFKILAIALSSFQNVLLLDSENMPARDPQILFDSAVFNDHGLVLWPDYWQRTIHPAWYDIVGRPYSTTTKSKSGKFPLKEPIQITPQEELKTKFNDLEGTISDMSTESGQVLINKATHGKVVLMSLYYNLFGPELYYKLFSLGEMGEGDKDTFITSAFVCNKSWYQVHSTIRTFGYHSGGSFHGMVMAQKNPQQDYEKYQENVKEGAESPEDISKWNDLFNKGDVEVFFMHCNIKKINPASYLKDGGICDKEKNRMKVRFYSNFKHHDNDGNEVDFELSRYEIVKQILCLDNTRFRFIKDADFAKVCSFLDNTIEWLKTD</sequence>
<dbReference type="Proteomes" id="UP000002037">
    <property type="component" value="Unassembled WGS sequence"/>
</dbReference>
<gene>
    <name evidence="10" type="ORF">CTRG_03937</name>
</gene>
<evidence type="ECO:0008006" key="12">
    <source>
        <dbReference type="Google" id="ProtNLM"/>
    </source>
</evidence>
<dbReference type="AlphaFoldDB" id="C5MCI6"/>
<dbReference type="GeneID" id="8295785"/>
<dbReference type="UniPathway" id="UPA00378"/>
<evidence type="ECO:0000256" key="7">
    <source>
        <dbReference type="ARBA" id="ARBA00022989"/>
    </source>
</evidence>
<keyword evidence="6" id="KW-0735">Signal-anchor</keyword>
<dbReference type="STRING" id="294747.C5MCI6"/>
<evidence type="ECO:0000256" key="1">
    <source>
        <dbReference type="ARBA" id="ARBA00004323"/>
    </source>
</evidence>
<dbReference type="SUPFAM" id="SSF53448">
    <property type="entry name" value="Nucleotide-diphospho-sugar transferases"/>
    <property type="match status" value="1"/>
</dbReference>
<protein>
    <recommendedName>
        <fullName evidence="12">Alpha-1,2-mannosyltransferase</fullName>
    </recommendedName>
</protein>
<dbReference type="InterPro" id="IPR022751">
    <property type="entry name" value="Alpha_mannosyltransferase"/>
</dbReference>
<keyword evidence="4" id="KW-0808">Transferase</keyword>
<evidence type="ECO:0000256" key="5">
    <source>
        <dbReference type="ARBA" id="ARBA00022692"/>
    </source>
</evidence>
<dbReference type="OrthoDB" id="430354at2759"/>
<keyword evidence="11" id="KW-1185">Reference proteome</keyword>
<evidence type="ECO:0000256" key="6">
    <source>
        <dbReference type="ARBA" id="ARBA00022968"/>
    </source>
</evidence>
<dbReference type="PANTHER" id="PTHR31646:SF1">
    <property type="entry name" value="ALPHA-1,2-MANNOSYLTRANSFERASE MNN2"/>
    <property type="match status" value="1"/>
</dbReference>
<proteinExistence type="inferred from homology"/>
<evidence type="ECO:0000313" key="10">
    <source>
        <dbReference type="EMBL" id="EER32266.1"/>
    </source>
</evidence>
<dbReference type="RefSeq" id="XP_002549640.1">
    <property type="nucleotide sequence ID" value="XM_002549594.1"/>
</dbReference>
<dbReference type="PANTHER" id="PTHR31646">
    <property type="entry name" value="ALPHA-1,2-MANNOSYLTRANSFERASE MNN2"/>
    <property type="match status" value="1"/>
</dbReference>
<dbReference type="GO" id="GO:0046354">
    <property type="term" value="P:mannan biosynthetic process"/>
    <property type="evidence" value="ECO:0007669"/>
    <property type="project" value="UniProtKB-ARBA"/>
</dbReference>
<organism evidence="10 11">
    <name type="scientific">Candida tropicalis (strain ATCC MYA-3404 / T1)</name>
    <name type="common">Yeast</name>
    <dbReference type="NCBI Taxonomy" id="294747"/>
    <lineage>
        <taxon>Eukaryota</taxon>
        <taxon>Fungi</taxon>
        <taxon>Dikarya</taxon>
        <taxon>Ascomycota</taxon>
        <taxon>Saccharomycotina</taxon>
        <taxon>Pichiomycetes</taxon>
        <taxon>Debaryomycetaceae</taxon>
        <taxon>Candida/Lodderomyces clade</taxon>
        <taxon>Candida</taxon>
    </lineage>
</organism>
<reference evidence="10 11" key="1">
    <citation type="journal article" date="2009" name="Nature">
        <title>Evolution of pathogenicity and sexual reproduction in eight Candida genomes.</title>
        <authorList>
            <person name="Butler G."/>
            <person name="Rasmussen M.D."/>
            <person name="Lin M.F."/>
            <person name="Santos M.A."/>
            <person name="Sakthikumar S."/>
            <person name="Munro C.A."/>
            <person name="Rheinbay E."/>
            <person name="Grabherr M."/>
            <person name="Forche A."/>
            <person name="Reedy J.L."/>
            <person name="Agrafioti I."/>
            <person name="Arnaud M.B."/>
            <person name="Bates S."/>
            <person name="Brown A.J."/>
            <person name="Brunke S."/>
            <person name="Costanzo M.C."/>
            <person name="Fitzpatrick D.A."/>
            <person name="de Groot P.W."/>
            <person name="Harris D."/>
            <person name="Hoyer L.L."/>
            <person name="Hube B."/>
            <person name="Klis F.M."/>
            <person name="Kodira C."/>
            <person name="Lennard N."/>
            <person name="Logue M.E."/>
            <person name="Martin R."/>
            <person name="Neiman A.M."/>
            <person name="Nikolaou E."/>
            <person name="Quail M.A."/>
            <person name="Quinn J."/>
            <person name="Santos M.C."/>
            <person name="Schmitzberger F.F."/>
            <person name="Sherlock G."/>
            <person name="Shah P."/>
            <person name="Silverstein K.A."/>
            <person name="Skrzypek M.S."/>
            <person name="Soll D."/>
            <person name="Staggs R."/>
            <person name="Stansfield I."/>
            <person name="Stumpf M.P."/>
            <person name="Sudbery P.E."/>
            <person name="Srikantha T."/>
            <person name="Zeng Q."/>
            <person name="Berman J."/>
            <person name="Berriman M."/>
            <person name="Heitman J."/>
            <person name="Gow N.A."/>
            <person name="Lorenz M.C."/>
            <person name="Birren B.W."/>
            <person name="Kellis M."/>
            <person name="Cuomo C.A."/>
        </authorList>
    </citation>
    <scope>NUCLEOTIDE SEQUENCE [LARGE SCALE GENOMIC DNA]</scope>
    <source>
        <strain evidence="11">ATCC MYA-3404 / T1</strain>
    </source>
</reference>
<evidence type="ECO:0000256" key="9">
    <source>
        <dbReference type="ARBA" id="ARBA00023136"/>
    </source>
</evidence>
<keyword evidence="8" id="KW-0333">Golgi apparatus</keyword>
<dbReference type="eggNOG" id="ENOG502QQ16">
    <property type="taxonomic scope" value="Eukaryota"/>
</dbReference>
<name>C5MCI6_CANTT</name>
<comment type="subcellular location">
    <subcellularLocation>
        <location evidence="1">Golgi apparatus membrane</location>
        <topology evidence="1">Single-pass type II membrane protein</topology>
    </subcellularLocation>
</comment>
<dbReference type="KEGG" id="ctp:CTRG_03937"/>
<dbReference type="EMBL" id="GG692399">
    <property type="protein sequence ID" value="EER32266.1"/>
    <property type="molecule type" value="Genomic_DNA"/>
</dbReference>
<dbReference type="InterPro" id="IPR029044">
    <property type="entry name" value="Nucleotide-diphossugar_trans"/>
</dbReference>
<dbReference type="GO" id="GO:0000139">
    <property type="term" value="C:Golgi membrane"/>
    <property type="evidence" value="ECO:0007669"/>
    <property type="project" value="UniProtKB-SubCell"/>
</dbReference>
<dbReference type="GO" id="GO:0000026">
    <property type="term" value="F:alpha-1,2-mannosyltransferase activity"/>
    <property type="evidence" value="ECO:0007669"/>
    <property type="project" value="TreeGrafter"/>
</dbReference>
<evidence type="ECO:0000256" key="3">
    <source>
        <dbReference type="ARBA" id="ARBA00009105"/>
    </source>
</evidence>
<accession>C5MCI6</accession>
<dbReference type="VEuPathDB" id="FungiDB:CTRG_03937"/>